<accession>A0A840YIH6</accession>
<keyword evidence="4" id="KW-1185">Reference proteome</keyword>
<feature type="transmembrane region" description="Helical" evidence="2">
    <location>
        <begin position="12"/>
        <end position="29"/>
    </location>
</feature>
<comment type="caution">
    <text evidence="3">The sequence shown here is derived from an EMBL/GenBank/DDBJ whole genome shotgun (WGS) entry which is preliminary data.</text>
</comment>
<reference evidence="3 4" key="1">
    <citation type="submission" date="2020-08" db="EMBL/GenBank/DDBJ databases">
        <title>Genomic Encyclopedia of Type Strains, Phase IV (KMG-IV): sequencing the most valuable type-strain genomes for metagenomic binning, comparative biology and taxonomic classification.</title>
        <authorList>
            <person name="Goeker M."/>
        </authorList>
    </citation>
    <scope>NUCLEOTIDE SEQUENCE [LARGE SCALE GENOMIC DNA]</scope>
    <source>
        <strain evidence="3 4">DSM 26736</strain>
    </source>
</reference>
<sequence>MDASSSRDLPAWLWALIGGAAVALGFVGYRQLGRRTVEDEEVVQQEAVLPQPAPVPRKLPGISPPAEKPAVPSLPAGGREDPFDIRLRPQRLSVTTDEVIIELELLLGNRQLGPAENVRVQLTMLSANPEQDRHSAAYHAATVLGDGVVPPFDLASASGGRIPVRLSLPRRALHVVQLAAKPMFVPMVFVDVRWRSGISIRRFGADFLIGTSGQGGKLGPIWLDRPVAGPFAATRYFPKAAAAA</sequence>
<keyword evidence="2" id="KW-1133">Transmembrane helix</keyword>
<feature type="compositionally biased region" description="Pro residues" evidence="1">
    <location>
        <begin position="53"/>
        <end position="67"/>
    </location>
</feature>
<organism evidence="3 4">
    <name type="scientific">Sphingomonas xinjiangensis</name>
    <dbReference type="NCBI Taxonomy" id="643568"/>
    <lineage>
        <taxon>Bacteria</taxon>
        <taxon>Pseudomonadati</taxon>
        <taxon>Pseudomonadota</taxon>
        <taxon>Alphaproteobacteria</taxon>
        <taxon>Sphingomonadales</taxon>
        <taxon>Sphingomonadaceae</taxon>
        <taxon>Sphingomonas</taxon>
    </lineage>
</organism>
<keyword evidence="2" id="KW-0472">Membrane</keyword>
<keyword evidence="2" id="KW-0812">Transmembrane</keyword>
<evidence type="ECO:0000256" key="1">
    <source>
        <dbReference type="SAM" id="MobiDB-lite"/>
    </source>
</evidence>
<dbReference type="Proteomes" id="UP000527143">
    <property type="component" value="Unassembled WGS sequence"/>
</dbReference>
<protein>
    <submittedName>
        <fullName evidence="3">Uncharacterized protein</fullName>
    </submittedName>
</protein>
<evidence type="ECO:0000313" key="3">
    <source>
        <dbReference type="EMBL" id="MBB5710678.1"/>
    </source>
</evidence>
<feature type="region of interest" description="Disordered" evidence="1">
    <location>
        <begin position="53"/>
        <end position="82"/>
    </location>
</feature>
<evidence type="ECO:0000256" key="2">
    <source>
        <dbReference type="SAM" id="Phobius"/>
    </source>
</evidence>
<dbReference type="AlphaFoldDB" id="A0A840YIH6"/>
<dbReference type="EMBL" id="JACIJF010000004">
    <property type="protein sequence ID" value="MBB5710678.1"/>
    <property type="molecule type" value="Genomic_DNA"/>
</dbReference>
<name>A0A840YIH6_9SPHN</name>
<evidence type="ECO:0000313" key="4">
    <source>
        <dbReference type="Proteomes" id="UP000527143"/>
    </source>
</evidence>
<proteinExistence type="predicted"/>
<gene>
    <name evidence="3" type="ORF">FHT02_001909</name>
</gene>